<dbReference type="NCBIfam" id="TIGR01066">
    <property type="entry name" value="rplM_bact"/>
    <property type="match status" value="1"/>
</dbReference>
<dbReference type="GO" id="GO:0022625">
    <property type="term" value="C:cytosolic large ribosomal subunit"/>
    <property type="evidence" value="ECO:0007669"/>
    <property type="project" value="TreeGrafter"/>
</dbReference>
<dbReference type="FunFam" id="3.90.1180.10:FF:000001">
    <property type="entry name" value="50S ribosomal protein L13"/>
    <property type="match status" value="1"/>
</dbReference>
<protein>
    <recommendedName>
        <fullName evidence="4 5">Large ribosomal subunit protein uL13</fullName>
    </recommendedName>
</protein>
<organism evidence="10 11">
    <name type="scientific">Candidatus Thermofonsia Clade 1 bacterium</name>
    <dbReference type="NCBI Taxonomy" id="2364210"/>
    <lineage>
        <taxon>Bacteria</taxon>
        <taxon>Bacillati</taxon>
        <taxon>Chloroflexota</taxon>
        <taxon>Candidatus Thermofontia</taxon>
        <taxon>Candidatus Thermofonsia Clade 1</taxon>
    </lineage>
</organism>
<dbReference type="InterPro" id="IPR005822">
    <property type="entry name" value="Ribosomal_uL13"/>
</dbReference>
<feature type="region of interest" description="Disordered" evidence="8">
    <location>
        <begin position="131"/>
        <end position="152"/>
    </location>
</feature>
<dbReference type="EMBL" id="PGTM01000001">
    <property type="protein sequence ID" value="PJF37457.1"/>
    <property type="molecule type" value="Genomic_DNA"/>
</dbReference>
<dbReference type="PANTHER" id="PTHR11545:SF2">
    <property type="entry name" value="LARGE RIBOSOMAL SUBUNIT PROTEIN UL13M"/>
    <property type="match status" value="1"/>
</dbReference>
<reference evidence="11 12" key="1">
    <citation type="submission" date="2017-11" db="EMBL/GenBank/DDBJ databases">
        <title>Evolution of Phototrophy in the Chloroflexi Phylum Driven by Horizontal Gene Transfer.</title>
        <authorList>
            <person name="Ward L.M."/>
            <person name="Hemp J."/>
            <person name="Shih P.M."/>
            <person name="Mcglynn S.E."/>
            <person name="Fischer W."/>
        </authorList>
    </citation>
    <scope>NUCLEOTIDE SEQUENCE [LARGE SCALE GENOMIC DNA]</scope>
    <source>
        <strain evidence="10">CP1_1M</strain>
        <strain evidence="9">JP3_13</strain>
    </source>
</reference>
<dbReference type="Pfam" id="PF00572">
    <property type="entry name" value="Ribosomal_L13"/>
    <property type="match status" value="1"/>
</dbReference>
<dbReference type="InterPro" id="IPR023563">
    <property type="entry name" value="Ribosomal_uL13_CS"/>
</dbReference>
<dbReference type="GO" id="GO:0003729">
    <property type="term" value="F:mRNA binding"/>
    <property type="evidence" value="ECO:0007669"/>
    <property type="project" value="TreeGrafter"/>
</dbReference>
<name>A0A2M8PYN6_9CHLR</name>
<dbReference type="Proteomes" id="UP000229681">
    <property type="component" value="Unassembled WGS sequence"/>
</dbReference>
<evidence type="ECO:0000313" key="11">
    <source>
        <dbReference type="Proteomes" id="UP000228947"/>
    </source>
</evidence>
<proteinExistence type="inferred from homology"/>
<evidence type="ECO:0000256" key="3">
    <source>
        <dbReference type="ARBA" id="ARBA00023274"/>
    </source>
</evidence>
<evidence type="ECO:0000256" key="5">
    <source>
        <dbReference type="HAMAP-Rule" id="MF_01366"/>
    </source>
</evidence>
<comment type="subunit">
    <text evidence="5">Part of the 50S ribosomal subunit.</text>
</comment>
<dbReference type="Gene3D" id="3.90.1180.10">
    <property type="entry name" value="Ribosomal protein L13"/>
    <property type="match status" value="1"/>
</dbReference>
<dbReference type="InterPro" id="IPR005823">
    <property type="entry name" value="Ribosomal_uL13_bac-type"/>
</dbReference>
<dbReference type="EMBL" id="PGTL01000012">
    <property type="protein sequence ID" value="PJF42649.1"/>
    <property type="molecule type" value="Genomic_DNA"/>
</dbReference>
<dbReference type="PIRSF" id="PIRSF002181">
    <property type="entry name" value="Ribosomal_L13"/>
    <property type="match status" value="1"/>
</dbReference>
<dbReference type="Proteomes" id="UP000228947">
    <property type="component" value="Unassembled WGS sequence"/>
</dbReference>
<evidence type="ECO:0000256" key="1">
    <source>
        <dbReference type="ARBA" id="ARBA00006227"/>
    </source>
</evidence>
<evidence type="ECO:0000256" key="2">
    <source>
        <dbReference type="ARBA" id="ARBA00022980"/>
    </source>
</evidence>
<sequence length="152" mass="17251">MRYKTYTPTLESAARERKWYVVDATDAILGRLAARVAAVLRGKHKATFAPHIDSGDYVIVINAEKVKVTQDRLDTKFYYRHSQYPGGFRQVSLRQMLAKHPERVIELAVKGMLPHNRLGRRMAKKLKVYAGSAHPHGAQKPEVLDISEVKKA</sequence>
<evidence type="ECO:0000313" key="9">
    <source>
        <dbReference type="EMBL" id="PJF37457.1"/>
    </source>
</evidence>
<dbReference type="GO" id="GO:0017148">
    <property type="term" value="P:negative regulation of translation"/>
    <property type="evidence" value="ECO:0007669"/>
    <property type="project" value="TreeGrafter"/>
</dbReference>
<dbReference type="AlphaFoldDB" id="A0A2M8PYN6"/>
<evidence type="ECO:0000256" key="8">
    <source>
        <dbReference type="SAM" id="MobiDB-lite"/>
    </source>
</evidence>
<dbReference type="GO" id="GO:0006412">
    <property type="term" value="P:translation"/>
    <property type="evidence" value="ECO:0007669"/>
    <property type="project" value="UniProtKB-UniRule"/>
</dbReference>
<accession>A0A2M8PIU4</accession>
<comment type="similarity">
    <text evidence="1 5 6">Belongs to the universal ribosomal protein uL13 family.</text>
</comment>
<dbReference type="PANTHER" id="PTHR11545">
    <property type="entry name" value="RIBOSOMAL PROTEIN L13"/>
    <property type="match status" value="1"/>
</dbReference>
<evidence type="ECO:0000256" key="7">
    <source>
        <dbReference type="RuleBase" id="RU003878"/>
    </source>
</evidence>
<dbReference type="CDD" id="cd00392">
    <property type="entry name" value="Ribosomal_L13"/>
    <property type="match status" value="1"/>
</dbReference>
<accession>A0A2M8PYN6</accession>
<evidence type="ECO:0000313" key="12">
    <source>
        <dbReference type="Proteomes" id="UP000229681"/>
    </source>
</evidence>
<dbReference type="SUPFAM" id="SSF52161">
    <property type="entry name" value="Ribosomal protein L13"/>
    <property type="match status" value="1"/>
</dbReference>
<evidence type="ECO:0000256" key="4">
    <source>
        <dbReference type="ARBA" id="ARBA00035201"/>
    </source>
</evidence>
<dbReference type="PROSITE" id="PS00783">
    <property type="entry name" value="RIBOSOMAL_L13"/>
    <property type="match status" value="1"/>
</dbReference>
<evidence type="ECO:0000313" key="10">
    <source>
        <dbReference type="EMBL" id="PJF42649.1"/>
    </source>
</evidence>
<dbReference type="GO" id="GO:0003735">
    <property type="term" value="F:structural constituent of ribosome"/>
    <property type="evidence" value="ECO:0007669"/>
    <property type="project" value="InterPro"/>
</dbReference>
<evidence type="ECO:0000256" key="6">
    <source>
        <dbReference type="RuleBase" id="RU003877"/>
    </source>
</evidence>
<keyword evidence="2 5" id="KW-0689">Ribosomal protein</keyword>
<keyword evidence="3 5" id="KW-0687">Ribonucleoprotein</keyword>
<comment type="function">
    <text evidence="5 7">This protein is one of the early assembly proteins of the 50S ribosomal subunit, although it is not seen to bind rRNA by itself. It is important during the early stages of 50S assembly.</text>
</comment>
<comment type="caution">
    <text evidence="10">The sequence shown here is derived from an EMBL/GenBank/DDBJ whole genome shotgun (WGS) entry which is preliminary data.</text>
</comment>
<gene>
    <name evidence="5 7" type="primary">rplM</name>
    <name evidence="9" type="ORF">CUN49_00095</name>
    <name evidence="10" type="ORF">CUN50_03485</name>
</gene>
<dbReference type="HAMAP" id="MF_01366">
    <property type="entry name" value="Ribosomal_uL13"/>
    <property type="match status" value="1"/>
</dbReference>
<dbReference type="InterPro" id="IPR036899">
    <property type="entry name" value="Ribosomal_uL13_sf"/>
</dbReference>